<evidence type="ECO:0000313" key="4">
    <source>
        <dbReference type="Proteomes" id="UP000747110"/>
    </source>
</evidence>
<accession>A0A8J4FQG7</accession>
<comment type="caution">
    <text evidence="2">The sequence shown here is derived from an EMBL/GenBank/DDBJ whole genome shotgun (WGS) entry which is preliminary data.</text>
</comment>
<dbReference type="EMBL" id="BNCQ01000023">
    <property type="protein sequence ID" value="GIM07293.1"/>
    <property type="molecule type" value="Genomic_DNA"/>
</dbReference>
<feature type="region of interest" description="Disordered" evidence="1">
    <location>
        <begin position="634"/>
        <end position="655"/>
    </location>
</feature>
<feature type="compositionally biased region" description="Polar residues" evidence="1">
    <location>
        <begin position="58"/>
        <end position="74"/>
    </location>
</feature>
<reference evidence="2" key="1">
    <citation type="journal article" date="2021" name="Proc. Natl. Acad. Sci. U.S.A.">
        <title>Three genomes in the algal genus Volvox reveal the fate of a haploid sex-determining region after a transition to homothallism.</title>
        <authorList>
            <person name="Yamamoto K."/>
            <person name="Hamaji T."/>
            <person name="Kawai-Toyooka H."/>
            <person name="Matsuzaki R."/>
            <person name="Takahashi F."/>
            <person name="Nishimura Y."/>
            <person name="Kawachi M."/>
            <person name="Noguchi H."/>
            <person name="Minakuchi Y."/>
            <person name="Umen J.G."/>
            <person name="Toyoda A."/>
            <person name="Nozaki H."/>
        </authorList>
    </citation>
    <scope>NUCLEOTIDE SEQUENCE</scope>
    <source>
        <strain evidence="3">NIES-3785</strain>
        <strain evidence="2">NIES-3786</strain>
    </source>
</reference>
<dbReference type="Proteomes" id="UP000722791">
    <property type="component" value="Unassembled WGS sequence"/>
</dbReference>
<feature type="region of interest" description="Disordered" evidence="1">
    <location>
        <begin position="488"/>
        <end position="508"/>
    </location>
</feature>
<protein>
    <submittedName>
        <fullName evidence="2">Uncharacterized protein</fullName>
    </submittedName>
</protein>
<feature type="compositionally biased region" description="Low complexity" evidence="1">
    <location>
        <begin position="216"/>
        <end position="228"/>
    </location>
</feature>
<dbReference type="Proteomes" id="UP000747110">
    <property type="component" value="Unassembled WGS sequence"/>
</dbReference>
<feature type="region of interest" description="Disordered" evidence="1">
    <location>
        <begin position="540"/>
        <end position="591"/>
    </location>
</feature>
<dbReference type="AlphaFoldDB" id="A0A8J4FQG7"/>
<keyword evidence="4" id="KW-1185">Reference proteome</keyword>
<feature type="compositionally biased region" description="Polar residues" evidence="1">
    <location>
        <begin position="277"/>
        <end position="293"/>
    </location>
</feature>
<feature type="region of interest" description="Disordered" evidence="1">
    <location>
        <begin position="257"/>
        <end position="314"/>
    </location>
</feature>
<evidence type="ECO:0000313" key="2">
    <source>
        <dbReference type="EMBL" id="GIL83105.1"/>
    </source>
</evidence>
<organism evidence="2 4">
    <name type="scientific">Volvox reticuliferus</name>
    <dbReference type="NCBI Taxonomy" id="1737510"/>
    <lineage>
        <taxon>Eukaryota</taxon>
        <taxon>Viridiplantae</taxon>
        <taxon>Chlorophyta</taxon>
        <taxon>core chlorophytes</taxon>
        <taxon>Chlorophyceae</taxon>
        <taxon>CS clade</taxon>
        <taxon>Chlamydomonadales</taxon>
        <taxon>Volvocaceae</taxon>
        <taxon>Volvox</taxon>
    </lineage>
</organism>
<feature type="region of interest" description="Disordered" evidence="1">
    <location>
        <begin position="439"/>
        <end position="476"/>
    </location>
</feature>
<name>A0A8J4FQG7_9CHLO</name>
<feature type="region of interest" description="Disordered" evidence="1">
    <location>
        <begin position="688"/>
        <end position="712"/>
    </location>
</feature>
<dbReference type="OrthoDB" id="10509274at2759"/>
<evidence type="ECO:0000256" key="1">
    <source>
        <dbReference type="SAM" id="MobiDB-lite"/>
    </source>
</evidence>
<feature type="region of interest" description="Disordered" evidence="1">
    <location>
        <begin position="216"/>
        <end position="238"/>
    </location>
</feature>
<dbReference type="EMBL" id="BNCP01000026">
    <property type="protein sequence ID" value="GIL83105.1"/>
    <property type="molecule type" value="Genomic_DNA"/>
</dbReference>
<feature type="compositionally biased region" description="Low complexity" evidence="1">
    <location>
        <begin position="450"/>
        <end position="460"/>
    </location>
</feature>
<evidence type="ECO:0000313" key="3">
    <source>
        <dbReference type="EMBL" id="GIM07293.1"/>
    </source>
</evidence>
<feature type="region of interest" description="Disordered" evidence="1">
    <location>
        <begin position="45"/>
        <end position="74"/>
    </location>
</feature>
<feature type="compositionally biased region" description="Gly residues" evidence="1">
    <location>
        <begin position="566"/>
        <end position="575"/>
    </location>
</feature>
<sequence length="840" mass="85268">MGTDDEDCFGCLPWRRHRVSSARTTNSSVTKPLRPTTANNVKLRGILKTAPETPPTKWRSQVGASESSSTASVNGAASESGALATQTISATAIGPADEIPTVVVSPQARNRSALGPSQIRFASQVQIHPVISSFPIDSNNSHTATSCQTLTGATAAEAALCDPDVLVGNGTSAVAAPSSPQAAAAAAGGAWSSSEASSRLQDLQEHFRQRVARAGNGAATGAPTAPEAGGPGILDHLRNSDQMQCDSFTYCASVHGRRSSNGGRLGPLPPLSPSPARNGNNKSTPMGHTQSLAHSGGGATTGRQPHKRDQRLQQKAALSIYAPESSRGSITAHIPGSLPSMTQPQVSPVATRIYPPQQQAVAAVALDNAPPVAPALPSPTTPQPPRVSWSEMNVAPLAAAAAAAAVQQQQQASLIGNNLALWSGKSLGRQVDFDQHIVATDGGADGDGSGSESDGEAPGPNSCDVQGFSFSSHWSQAPSRFAGGGISVSASGAPLQRSPHGPEGKSTADAATAAAAAVVPAAVPGLALAGKQVLVKLPAGGSTGNNLHHQPGDPRQTPPNRLAQEGNGGGGGGGPTSLQLFDSFTPGGVPTRPPSLVPPALELRTAPGCMTSSSSPQLPPQLGEAAAADGCVRGMNSDLLSSPSPSSPSPPLPQHRFSLRLLPEQLQAPQGPREGSQQTEMPVKMAFSDAPRGAPSRRSLQLPQQEGGVTGGARGANIVGADIEAPAKAMTAAQQRMLAARANEEMLQALLGSSKRMLMTPPRTADVRKGGAAAELEGFDRVQDAMSRLEGILAAPPPAAAAAASARALNARAGAREDAASDFAGATPAVAKSEYGLKPR</sequence>
<gene>
    <name evidence="2" type="ORF">Vretifemale_11921</name>
    <name evidence="3" type="ORF">Vretimale_11401</name>
</gene>
<proteinExistence type="predicted"/>